<dbReference type="GO" id="GO:0016020">
    <property type="term" value="C:membrane"/>
    <property type="evidence" value="ECO:0007669"/>
    <property type="project" value="InterPro"/>
</dbReference>
<evidence type="ECO:0000313" key="4">
    <source>
        <dbReference type="Proteomes" id="UP000658225"/>
    </source>
</evidence>
<keyword evidence="1" id="KW-1133">Transmembrane helix</keyword>
<keyword evidence="1" id="KW-0472">Membrane</keyword>
<comment type="caution">
    <text evidence="3">The sequence shown here is derived from an EMBL/GenBank/DDBJ whole genome shotgun (WGS) entry which is preliminary data.</text>
</comment>
<keyword evidence="4" id="KW-1185">Reference proteome</keyword>
<evidence type="ECO:0000256" key="1">
    <source>
        <dbReference type="SAM" id="Phobius"/>
    </source>
</evidence>
<dbReference type="Gene3D" id="2.40.128.690">
    <property type="entry name" value="YycH protein, domain 3-like"/>
    <property type="match status" value="1"/>
</dbReference>
<accession>A0A927MSD6</accession>
<feature type="transmembrane region" description="Helical" evidence="1">
    <location>
        <begin position="6"/>
        <end position="26"/>
    </location>
</feature>
<evidence type="ECO:0000259" key="2">
    <source>
        <dbReference type="Pfam" id="PF09648"/>
    </source>
</evidence>
<dbReference type="Proteomes" id="UP000658225">
    <property type="component" value="Unassembled WGS sequence"/>
</dbReference>
<dbReference type="InterPro" id="IPR018604">
    <property type="entry name" value="YycI-like"/>
</dbReference>
<dbReference type="EMBL" id="JADBEL010000028">
    <property type="protein sequence ID" value="MBE1556496.1"/>
    <property type="molecule type" value="Genomic_DNA"/>
</dbReference>
<dbReference type="RefSeq" id="WP_192600137.1">
    <property type="nucleotide sequence ID" value="NZ_JADBEL010000028.1"/>
</dbReference>
<keyword evidence="1" id="KW-0812">Transmembrane</keyword>
<name>A0A927MSD6_9BACL</name>
<sequence>MDWNKTKTIFIIVFSILNVFLYSLYINRSLETQNMQVMGKTSTEESLKLENIVVKELPHVNKDSAFVSAKALIFTDEQLKSLENQKTNVLNGTELHSKMKTPVTVRNAKGDYEFTEFLSRYILHGGEYILWEVNEEEQQALFFQQVKDTPIYFNQKAMLKLDWNEEGEVINYEQHMLEKFVTFNHKKDLLSPIDALGSLFSRGHLKQDSKVINMKLGYSTLVQFTETQVFAPTWSVHVELKDGKIENYFINAIEGKVIEFQLEKKEEDIE</sequence>
<dbReference type="AlphaFoldDB" id="A0A927MSD6"/>
<gene>
    <name evidence="3" type="ORF">H4683_003621</name>
</gene>
<reference evidence="3" key="1">
    <citation type="submission" date="2020-10" db="EMBL/GenBank/DDBJ databases">
        <title>Genomic Encyclopedia of Type Strains, Phase IV (KMG-IV): sequencing the most valuable type-strain genomes for metagenomic binning, comparative biology and taxonomic classification.</title>
        <authorList>
            <person name="Goeker M."/>
        </authorList>
    </citation>
    <scope>NUCLEOTIDE SEQUENCE</scope>
    <source>
        <strain evidence="3">DSM 13886</strain>
    </source>
</reference>
<evidence type="ECO:0000313" key="3">
    <source>
        <dbReference type="EMBL" id="MBE1556496.1"/>
    </source>
</evidence>
<organism evidence="3 4">
    <name type="scientific">Sporosarcina limicola</name>
    <dbReference type="NCBI Taxonomy" id="34101"/>
    <lineage>
        <taxon>Bacteria</taxon>
        <taxon>Bacillati</taxon>
        <taxon>Bacillota</taxon>
        <taxon>Bacilli</taxon>
        <taxon>Bacillales</taxon>
        <taxon>Caryophanaceae</taxon>
        <taxon>Sporosarcina</taxon>
    </lineage>
</organism>
<dbReference type="Pfam" id="PF09648">
    <property type="entry name" value="YycI"/>
    <property type="match status" value="1"/>
</dbReference>
<proteinExistence type="predicted"/>
<feature type="domain" description="Regulatory protein YycH-like" evidence="2">
    <location>
        <begin position="40"/>
        <end position="253"/>
    </location>
</feature>
<protein>
    <submittedName>
        <fullName evidence="3">Regulatory protein YycI of two-component signal transduction system YycFG</fullName>
    </submittedName>
</protein>